<dbReference type="Gene3D" id="3.40.80.10">
    <property type="entry name" value="Peptidoglycan recognition protein-like"/>
    <property type="match status" value="1"/>
</dbReference>
<dbReference type="SUPFAM" id="SSF54106">
    <property type="entry name" value="LysM domain"/>
    <property type="match status" value="1"/>
</dbReference>
<dbReference type="PROSITE" id="PS51782">
    <property type="entry name" value="LYSM"/>
    <property type="match status" value="1"/>
</dbReference>
<sequence>MAKNAKMKYKFETKHVAGLPKYRFETETGKPLAVVWHWVGNYKSYKSGEISYMSNNWMNAFYHAACDYTGVTEVASTDYIAWAAGPKANGWTLHIEMVHADTREQFYKALDFFIFWTAYQHYWYDMGRTVDNAENDGWGTVWTHNAVSRHLGGTDHIDPMDYFSKWGVTLQQMINKTQEYLNALYAGDSTKVAAIGEGTIIKTVSNPQPAPPTTAKPVKKAPPKVTAVSSTLVPLEYVVKPGDTLSGIAKKYSLKLNDVIKLNPGIKPNLIKVGQKIKLKSSTPAKKSESAVAKEVIKGLWGNDPQRSTKLKKAGYDPKRIQALVNELL</sequence>
<dbReference type="Gene3D" id="3.10.350.10">
    <property type="entry name" value="LysM domain"/>
    <property type="match status" value="1"/>
</dbReference>
<proteinExistence type="predicted"/>
<evidence type="ECO:0000313" key="3">
    <source>
        <dbReference type="Proteomes" id="UP000233482"/>
    </source>
</evidence>
<dbReference type="CDD" id="cd00118">
    <property type="entry name" value="LysM"/>
    <property type="match status" value="1"/>
</dbReference>
<dbReference type="GO" id="GO:0008932">
    <property type="term" value="F:lytic endotransglycosylase activity"/>
    <property type="evidence" value="ECO:0007669"/>
    <property type="project" value="TreeGrafter"/>
</dbReference>
<evidence type="ECO:0000259" key="1">
    <source>
        <dbReference type="PROSITE" id="PS51782"/>
    </source>
</evidence>
<dbReference type="Pfam" id="PF01476">
    <property type="entry name" value="LysM"/>
    <property type="match status" value="1"/>
</dbReference>
<dbReference type="InterPro" id="IPR036779">
    <property type="entry name" value="LysM_dom_sf"/>
</dbReference>
<evidence type="ECO:0000313" key="2">
    <source>
        <dbReference type="EMBL" id="PKE26178.1"/>
    </source>
</evidence>
<dbReference type="GO" id="GO:0009253">
    <property type="term" value="P:peptidoglycan catabolic process"/>
    <property type="evidence" value="ECO:0007669"/>
    <property type="project" value="InterPro"/>
</dbReference>
<dbReference type="SUPFAM" id="SSF55846">
    <property type="entry name" value="N-acetylmuramoyl-L-alanine amidase-like"/>
    <property type="match status" value="1"/>
</dbReference>
<dbReference type="SMART" id="SM00644">
    <property type="entry name" value="Ami_2"/>
    <property type="match status" value="1"/>
</dbReference>
<dbReference type="SMART" id="SM00257">
    <property type="entry name" value="LysM"/>
    <property type="match status" value="1"/>
</dbReference>
<dbReference type="PANTHER" id="PTHR33734">
    <property type="entry name" value="LYSM DOMAIN-CONTAINING GPI-ANCHORED PROTEIN 2"/>
    <property type="match status" value="1"/>
</dbReference>
<gene>
    <name evidence="2" type="ORF">CW686_06625</name>
</gene>
<dbReference type="PANTHER" id="PTHR33734:SF22">
    <property type="entry name" value="MEMBRANE-BOUND LYTIC MUREIN TRANSGLYCOSYLASE D"/>
    <property type="match status" value="1"/>
</dbReference>
<dbReference type="Pfam" id="PF08230">
    <property type="entry name" value="CW_7"/>
    <property type="match status" value="1"/>
</dbReference>
<dbReference type="InterPro" id="IPR002502">
    <property type="entry name" value="Amidase_domain"/>
</dbReference>
<comment type="caution">
    <text evidence="2">The sequence shown here is derived from an EMBL/GenBank/DDBJ whole genome shotgun (WGS) entry which is preliminary data.</text>
</comment>
<dbReference type="Proteomes" id="UP000233482">
    <property type="component" value="Unassembled WGS sequence"/>
</dbReference>
<reference evidence="2 3" key="1">
    <citation type="submission" date="2017-12" db="EMBL/GenBank/DDBJ databases">
        <title>Genomics of Macrococcus caseolyticus.</title>
        <authorList>
            <person name="MacFadyen A.C."/>
            <person name="Paterson G.K."/>
        </authorList>
    </citation>
    <scope>NUCLEOTIDE SEQUENCE [LARGE SCALE GENOMIC DNA]</scope>
    <source>
        <strain evidence="2 3">5788_EF188</strain>
    </source>
</reference>
<dbReference type="InterPro" id="IPR018392">
    <property type="entry name" value="LysM"/>
</dbReference>
<dbReference type="CDD" id="cd06583">
    <property type="entry name" value="PGRP"/>
    <property type="match status" value="1"/>
</dbReference>
<accession>A0A855GQU3</accession>
<dbReference type="InterPro" id="IPR036505">
    <property type="entry name" value="Amidase/PGRP_sf"/>
</dbReference>
<dbReference type="EMBL" id="PIXC01000012">
    <property type="protein sequence ID" value="PKE26178.1"/>
    <property type="molecule type" value="Genomic_DNA"/>
</dbReference>
<organism evidence="2 3">
    <name type="scientific">Macrococcoides caseolyticum</name>
    <dbReference type="NCBI Taxonomy" id="69966"/>
    <lineage>
        <taxon>Bacteria</taxon>
        <taxon>Bacillati</taxon>
        <taxon>Bacillota</taxon>
        <taxon>Bacilli</taxon>
        <taxon>Bacillales</taxon>
        <taxon>Staphylococcaceae</taxon>
        <taxon>Macrococcoides</taxon>
    </lineage>
</organism>
<protein>
    <recommendedName>
        <fullName evidence="1">LysM domain-containing protein</fullName>
    </recommendedName>
</protein>
<dbReference type="RefSeq" id="WP_101144244.1">
    <property type="nucleotide sequence ID" value="NZ_PIWO01000012.1"/>
</dbReference>
<dbReference type="GO" id="GO:0008745">
    <property type="term" value="F:N-acetylmuramoyl-L-alanine amidase activity"/>
    <property type="evidence" value="ECO:0007669"/>
    <property type="project" value="InterPro"/>
</dbReference>
<name>A0A855GQU3_9STAP</name>
<dbReference type="InterPro" id="IPR013168">
    <property type="entry name" value="Cpl_7_lyso_C"/>
</dbReference>
<dbReference type="SMART" id="SM01095">
    <property type="entry name" value="Cpl-7"/>
    <property type="match status" value="1"/>
</dbReference>
<feature type="domain" description="LysM" evidence="1">
    <location>
        <begin position="235"/>
        <end position="279"/>
    </location>
</feature>
<dbReference type="AlphaFoldDB" id="A0A855GQU3"/>